<protein>
    <submittedName>
        <fullName evidence="1">Uncharacterized protein</fullName>
    </submittedName>
</protein>
<proteinExistence type="predicted"/>
<gene>
    <name evidence="1" type="ORF">V6N11_070907</name>
</gene>
<dbReference type="EMBL" id="JBBPBN010002781">
    <property type="protein sequence ID" value="KAK8473913.1"/>
    <property type="molecule type" value="Genomic_DNA"/>
</dbReference>
<organism evidence="1 2">
    <name type="scientific">Hibiscus sabdariffa</name>
    <name type="common">roselle</name>
    <dbReference type="NCBI Taxonomy" id="183260"/>
    <lineage>
        <taxon>Eukaryota</taxon>
        <taxon>Viridiplantae</taxon>
        <taxon>Streptophyta</taxon>
        <taxon>Embryophyta</taxon>
        <taxon>Tracheophyta</taxon>
        <taxon>Spermatophyta</taxon>
        <taxon>Magnoliopsida</taxon>
        <taxon>eudicotyledons</taxon>
        <taxon>Gunneridae</taxon>
        <taxon>Pentapetalae</taxon>
        <taxon>rosids</taxon>
        <taxon>malvids</taxon>
        <taxon>Malvales</taxon>
        <taxon>Malvaceae</taxon>
        <taxon>Malvoideae</taxon>
        <taxon>Hibiscus</taxon>
    </lineage>
</organism>
<dbReference type="Proteomes" id="UP001396334">
    <property type="component" value="Unassembled WGS sequence"/>
</dbReference>
<keyword evidence="2" id="KW-1185">Reference proteome</keyword>
<comment type="caution">
    <text evidence="1">The sequence shown here is derived from an EMBL/GenBank/DDBJ whole genome shotgun (WGS) entry which is preliminary data.</text>
</comment>
<name>A0ABR1Z5J2_9ROSI</name>
<reference evidence="1 2" key="1">
    <citation type="journal article" date="2024" name="G3 (Bethesda)">
        <title>Genome assembly of Hibiscus sabdariffa L. provides insights into metabolisms of medicinal natural products.</title>
        <authorList>
            <person name="Kim T."/>
        </authorList>
    </citation>
    <scope>NUCLEOTIDE SEQUENCE [LARGE SCALE GENOMIC DNA]</scope>
    <source>
        <strain evidence="1">TK-2024</strain>
        <tissue evidence="1">Old leaves</tissue>
    </source>
</reference>
<evidence type="ECO:0000313" key="2">
    <source>
        <dbReference type="Proteomes" id="UP001396334"/>
    </source>
</evidence>
<accession>A0ABR1Z5J2</accession>
<evidence type="ECO:0000313" key="1">
    <source>
        <dbReference type="EMBL" id="KAK8473913.1"/>
    </source>
</evidence>
<sequence>MLNSFCQWYMGQVQNQVNHLPISWDRAEFYIKFIVNFSIPHLMKEIRVKMTGYSGSRAYAAQGDQSGTGYQDFCTGDWNLAIHYAQVTGSIAEISEHWTSTRDFNTLTKGFCSGIDKI</sequence>